<sequence length="133" mass="14099">MVALVATPAVADTTLKVLTGKWVKVFAVDVERLLGRSIRIDAASVVPGGLGRTFREAVVILNPTSQLARGSTAFSVRSVDCAGGRVVTTQWRLIGPTGGQIGASTVAGQVTRFDWNSEDGKVLKYICMGVRPR</sequence>
<evidence type="ECO:0000313" key="1">
    <source>
        <dbReference type="EMBL" id="KMS55304.1"/>
    </source>
</evidence>
<dbReference type="AlphaFoldDB" id="A0A0J7XUI0"/>
<accession>A0A0J7XUI0</accession>
<reference evidence="1 2" key="1">
    <citation type="journal article" date="2015" name="G3 (Bethesda)">
        <title>Insights into Ongoing Evolution of the Hexachlorocyclohexane Catabolic Pathway from Comparative Genomics of Ten Sphingomonadaceae Strains.</title>
        <authorList>
            <person name="Pearce S.L."/>
            <person name="Oakeshott J.G."/>
            <person name="Pandey G."/>
        </authorList>
    </citation>
    <scope>NUCLEOTIDE SEQUENCE [LARGE SCALE GENOMIC DNA]</scope>
    <source>
        <strain evidence="1 2">LL02</strain>
    </source>
</reference>
<comment type="caution">
    <text evidence="1">The sequence shown here is derived from an EMBL/GenBank/DDBJ whole genome shotgun (WGS) entry which is preliminary data.</text>
</comment>
<dbReference type="EMBL" id="JACU01000005">
    <property type="protein sequence ID" value="KMS55304.1"/>
    <property type="molecule type" value="Genomic_DNA"/>
</dbReference>
<name>A0A0J7XUI0_9SPHN</name>
<gene>
    <name evidence="1" type="ORF">V474_19915</name>
</gene>
<protein>
    <submittedName>
        <fullName evidence="1">Uncharacterized protein</fullName>
    </submittedName>
</protein>
<dbReference type="PATRIC" id="fig|1114963.3.peg.2819"/>
<dbReference type="Proteomes" id="UP000052268">
    <property type="component" value="Unassembled WGS sequence"/>
</dbReference>
<organism evidence="1 2">
    <name type="scientific">Novosphingobium barchaimii LL02</name>
    <dbReference type="NCBI Taxonomy" id="1114963"/>
    <lineage>
        <taxon>Bacteria</taxon>
        <taxon>Pseudomonadati</taxon>
        <taxon>Pseudomonadota</taxon>
        <taxon>Alphaproteobacteria</taxon>
        <taxon>Sphingomonadales</taxon>
        <taxon>Sphingomonadaceae</taxon>
        <taxon>Novosphingobium</taxon>
    </lineage>
</organism>
<keyword evidence="2" id="KW-1185">Reference proteome</keyword>
<evidence type="ECO:0000313" key="2">
    <source>
        <dbReference type="Proteomes" id="UP000052268"/>
    </source>
</evidence>
<proteinExistence type="predicted"/>